<comment type="caution">
    <text evidence="1">The sequence shown here is derived from an EMBL/GenBank/DDBJ whole genome shotgun (WGS) entry which is preliminary data.</text>
</comment>
<accession>A0A8T0CYF5</accession>
<dbReference type="AlphaFoldDB" id="A0A8T0CYF5"/>
<dbReference type="Gramene" id="rna-gnl|WGS:JABURB|Cocit.L4047.1">
    <property type="protein sequence ID" value="cds-KAF7851376.1"/>
    <property type="gene ID" value="gene-BT93_L4047"/>
</dbReference>
<proteinExistence type="predicted"/>
<evidence type="ECO:0000313" key="1">
    <source>
        <dbReference type="EMBL" id="KAF7851376.1"/>
    </source>
</evidence>
<evidence type="ECO:0000313" key="2">
    <source>
        <dbReference type="Proteomes" id="UP000806378"/>
    </source>
</evidence>
<organism evidence="1 2">
    <name type="scientific">Corymbia citriodora subsp. variegata</name>
    <dbReference type="NCBI Taxonomy" id="360336"/>
    <lineage>
        <taxon>Eukaryota</taxon>
        <taxon>Viridiplantae</taxon>
        <taxon>Streptophyta</taxon>
        <taxon>Embryophyta</taxon>
        <taxon>Tracheophyta</taxon>
        <taxon>Spermatophyta</taxon>
        <taxon>Magnoliopsida</taxon>
        <taxon>eudicotyledons</taxon>
        <taxon>Gunneridae</taxon>
        <taxon>Pentapetalae</taxon>
        <taxon>rosids</taxon>
        <taxon>malvids</taxon>
        <taxon>Myrtales</taxon>
        <taxon>Myrtaceae</taxon>
        <taxon>Myrtoideae</taxon>
        <taxon>Eucalypteae</taxon>
        <taxon>Corymbia</taxon>
    </lineage>
</organism>
<dbReference type="EMBL" id="MU089546">
    <property type="protein sequence ID" value="KAF7851376.1"/>
    <property type="molecule type" value="Genomic_DNA"/>
</dbReference>
<protein>
    <submittedName>
        <fullName evidence="1">Uncharacterized protein</fullName>
    </submittedName>
</protein>
<sequence>MTINGHFHEALLSSASLIRLPFSTLTNSSRDPTWPLFFDPTQIPFPLP</sequence>
<name>A0A8T0CYF5_CORYI</name>
<gene>
    <name evidence="1" type="ORF">BT93_L4047</name>
</gene>
<keyword evidence="2" id="KW-1185">Reference proteome</keyword>
<reference evidence="1" key="1">
    <citation type="submission" date="2020-05" db="EMBL/GenBank/DDBJ databases">
        <title>WGS assembly of Corymbia citriodora subspecies variegata.</title>
        <authorList>
            <person name="Barry K."/>
            <person name="Hundley H."/>
            <person name="Shu S."/>
            <person name="Jenkins J."/>
            <person name="Grimwood J."/>
            <person name="Baten A."/>
        </authorList>
    </citation>
    <scope>NUCLEOTIDE SEQUENCE</scope>
    <source>
        <strain evidence="1">CV2-018</strain>
    </source>
</reference>
<dbReference type="Proteomes" id="UP000806378">
    <property type="component" value="Unassembled WGS sequence"/>
</dbReference>